<comment type="caution">
    <text evidence="4">The sequence shown here is derived from an EMBL/GenBank/DDBJ whole genome shotgun (WGS) entry which is preliminary data.</text>
</comment>
<gene>
    <name evidence="4" type="ORF">AQZ52_13380</name>
</gene>
<evidence type="ECO:0000313" key="5">
    <source>
        <dbReference type="Proteomes" id="UP000058012"/>
    </source>
</evidence>
<reference evidence="4 5" key="1">
    <citation type="submission" date="2015-10" db="EMBL/GenBank/DDBJ databases">
        <title>Draft genome sequence of Novosphingobium fuchskuhlense DSM 25065 isolated from a surface water sample of the southwest basin of Lake Grosse Fuchskuhle.</title>
        <authorList>
            <person name="Ruckert C."/>
            <person name="Winkler A."/>
            <person name="Glaeser J."/>
            <person name="Grossart H.-P."/>
            <person name="Kalinowski J."/>
            <person name="Glaeser S."/>
        </authorList>
    </citation>
    <scope>NUCLEOTIDE SEQUENCE [LARGE SCALE GENOMIC DNA]</scope>
    <source>
        <strain evidence="4 5">FNE08-7</strain>
    </source>
</reference>
<dbReference type="PANTHER" id="PTHR13789">
    <property type="entry name" value="MONOOXYGENASE"/>
    <property type="match status" value="1"/>
</dbReference>
<dbReference type="PRINTS" id="PR00420">
    <property type="entry name" value="RNGMNOXGNASE"/>
</dbReference>
<dbReference type="NCBIfam" id="NF005313">
    <property type="entry name" value="PRK06847.1"/>
    <property type="match status" value="1"/>
</dbReference>
<evidence type="ECO:0000256" key="1">
    <source>
        <dbReference type="ARBA" id="ARBA00023002"/>
    </source>
</evidence>
<dbReference type="PANTHER" id="PTHR13789:SF309">
    <property type="entry name" value="PUTATIVE (AFU_ORTHOLOGUE AFUA_6G14510)-RELATED"/>
    <property type="match status" value="1"/>
</dbReference>
<keyword evidence="2" id="KW-0503">Monooxygenase</keyword>
<dbReference type="RefSeq" id="WP_067911634.1">
    <property type="nucleotide sequence ID" value="NZ_KQ954245.1"/>
</dbReference>
<protein>
    <recommendedName>
        <fullName evidence="3">FAD-binding domain-containing protein</fullName>
    </recommendedName>
</protein>
<dbReference type="EMBL" id="LLZS01000008">
    <property type="protein sequence ID" value="KUR70821.1"/>
    <property type="molecule type" value="Genomic_DNA"/>
</dbReference>
<organism evidence="4 5">
    <name type="scientific">Novosphingobium fuchskuhlense</name>
    <dbReference type="NCBI Taxonomy" id="1117702"/>
    <lineage>
        <taxon>Bacteria</taxon>
        <taxon>Pseudomonadati</taxon>
        <taxon>Pseudomonadota</taxon>
        <taxon>Alphaproteobacteria</taxon>
        <taxon>Sphingomonadales</taxon>
        <taxon>Sphingomonadaceae</taxon>
        <taxon>Novosphingobium</taxon>
    </lineage>
</organism>
<dbReference type="GO" id="GO:0071949">
    <property type="term" value="F:FAD binding"/>
    <property type="evidence" value="ECO:0007669"/>
    <property type="project" value="InterPro"/>
</dbReference>
<feature type="domain" description="FAD-binding" evidence="3">
    <location>
        <begin position="11"/>
        <end position="348"/>
    </location>
</feature>
<evidence type="ECO:0000259" key="3">
    <source>
        <dbReference type="Pfam" id="PF01494"/>
    </source>
</evidence>
<dbReference type="OrthoDB" id="5499180at2"/>
<name>A0A117UTZ3_9SPHN</name>
<dbReference type="Proteomes" id="UP000058012">
    <property type="component" value="Unassembled WGS sequence"/>
</dbReference>
<keyword evidence="5" id="KW-1185">Reference proteome</keyword>
<proteinExistence type="predicted"/>
<dbReference type="GO" id="GO:0004497">
    <property type="term" value="F:monooxygenase activity"/>
    <property type="evidence" value="ECO:0007669"/>
    <property type="project" value="UniProtKB-KW"/>
</dbReference>
<sequence length="380" mass="40635">MTEQAPITAITSALIVGGGIGGMAAAIDLAARGVAVTLIDLDPEWRVYGAGITITGPTLRAYQRLGMVEDIAREGAIVAGSSMFLFNGMHLRDLDEPPIEEGLPATGGIMRPVLHHLMQQRVAAAGVSVRLGVTVDSLANRNGGVDVTFSDGTSGRYDLVIGADSVRSRVRELAFPHMGEAERTGQGCWRVSMKKPPTLERGEMFFGHRYMVGITRCGEDRIYLWLLTPHEDTGERLEGEALATQMKTHLADFGGNAGWVRDTMTAEDWVNYRPLAAKIQPRPWSDGRIVLLGDAVHATTPHLASGAGIAVESALVLGEELARAATAEAALMAYEERRYERCRDVVETSVAIGAAQLAGRPGEEIGGIMGAALHRLAGPF</sequence>
<evidence type="ECO:0000256" key="2">
    <source>
        <dbReference type="ARBA" id="ARBA00023033"/>
    </source>
</evidence>
<dbReference type="Gene3D" id="3.50.50.60">
    <property type="entry name" value="FAD/NAD(P)-binding domain"/>
    <property type="match status" value="1"/>
</dbReference>
<evidence type="ECO:0000313" key="4">
    <source>
        <dbReference type="EMBL" id="KUR70821.1"/>
    </source>
</evidence>
<dbReference type="SUPFAM" id="SSF51905">
    <property type="entry name" value="FAD/NAD(P)-binding domain"/>
    <property type="match status" value="1"/>
</dbReference>
<keyword evidence="1" id="KW-0560">Oxidoreductase</keyword>
<dbReference type="STRING" id="1117702.AQZ52_13380"/>
<dbReference type="InterPro" id="IPR050493">
    <property type="entry name" value="FAD-dep_Monooxygenase_BioMet"/>
</dbReference>
<dbReference type="Pfam" id="PF01494">
    <property type="entry name" value="FAD_binding_3"/>
    <property type="match status" value="1"/>
</dbReference>
<dbReference type="AlphaFoldDB" id="A0A117UTZ3"/>
<accession>A0A117UTZ3</accession>
<dbReference type="InterPro" id="IPR036188">
    <property type="entry name" value="FAD/NAD-bd_sf"/>
</dbReference>
<dbReference type="InterPro" id="IPR002938">
    <property type="entry name" value="FAD-bd"/>
</dbReference>